<evidence type="ECO:0000313" key="4">
    <source>
        <dbReference type="Proteomes" id="UP000199317"/>
    </source>
</evidence>
<dbReference type="AlphaFoldDB" id="A0A1H0WUZ6"/>
<dbReference type="Proteomes" id="UP000199317">
    <property type="component" value="Unassembled WGS sequence"/>
</dbReference>
<feature type="domain" description="B box-type" evidence="2">
    <location>
        <begin position="1"/>
        <end position="32"/>
    </location>
</feature>
<feature type="transmembrane region" description="Helical" evidence="1">
    <location>
        <begin position="90"/>
        <end position="111"/>
    </location>
</feature>
<keyword evidence="1" id="KW-0472">Membrane</keyword>
<name>A0A1H0WUZ6_9BURK</name>
<dbReference type="OrthoDB" id="8820575at2"/>
<protein>
    <recommendedName>
        <fullName evidence="2">B box-type domain-containing protein</fullName>
    </recommendedName>
</protein>
<gene>
    <name evidence="3" type="ORF">SAMN04489708_1634</name>
</gene>
<accession>A0A1H0WUZ6</accession>
<feature type="transmembrane region" description="Helical" evidence="1">
    <location>
        <begin position="66"/>
        <end position="84"/>
    </location>
</feature>
<keyword evidence="1" id="KW-1133">Transmembrane helix</keyword>
<proteinExistence type="predicted"/>
<keyword evidence="1" id="KW-0812">Transmembrane</keyword>
<dbReference type="EMBL" id="FNJL01000063">
    <property type="protein sequence ID" value="SDP94439.1"/>
    <property type="molecule type" value="Genomic_DNA"/>
</dbReference>
<evidence type="ECO:0000313" key="3">
    <source>
        <dbReference type="EMBL" id="SDP94439.1"/>
    </source>
</evidence>
<dbReference type="InterPro" id="IPR000315">
    <property type="entry name" value="Znf_B-box"/>
</dbReference>
<evidence type="ECO:0000256" key="1">
    <source>
        <dbReference type="SAM" id="Phobius"/>
    </source>
</evidence>
<reference evidence="4" key="1">
    <citation type="submission" date="2016-10" db="EMBL/GenBank/DDBJ databases">
        <authorList>
            <person name="Varghese N."/>
            <person name="Submissions S."/>
        </authorList>
    </citation>
    <scope>NUCLEOTIDE SEQUENCE [LARGE SCALE GENOMIC DNA]</scope>
    <source>
        <strain evidence="4">DSM 17101</strain>
    </source>
</reference>
<sequence length="123" mass="13072">MKCFVHHDSDAVGTCRACNKGLCPACATDLGHSICCAGDCEAKARTLHSQVQQSAVVLAAQRRNRFLAPIFFIAAGAIFIVFSSQGRGPWPSFADAIGLGFIVFGIILGVASQRYAQELARKA</sequence>
<dbReference type="RefSeq" id="WP_092840432.1">
    <property type="nucleotide sequence ID" value="NZ_FNJL01000063.1"/>
</dbReference>
<organism evidence="3 4">
    <name type="scientific">Paracidovorax cattleyae</name>
    <dbReference type="NCBI Taxonomy" id="80868"/>
    <lineage>
        <taxon>Bacteria</taxon>
        <taxon>Pseudomonadati</taxon>
        <taxon>Pseudomonadota</taxon>
        <taxon>Betaproteobacteria</taxon>
        <taxon>Burkholderiales</taxon>
        <taxon>Comamonadaceae</taxon>
        <taxon>Paracidovorax</taxon>
    </lineage>
</organism>
<dbReference type="GO" id="GO:0008270">
    <property type="term" value="F:zinc ion binding"/>
    <property type="evidence" value="ECO:0007669"/>
    <property type="project" value="InterPro"/>
</dbReference>
<evidence type="ECO:0000259" key="2">
    <source>
        <dbReference type="PROSITE" id="PS50119"/>
    </source>
</evidence>
<dbReference type="PROSITE" id="PS50119">
    <property type="entry name" value="ZF_BBOX"/>
    <property type="match status" value="1"/>
</dbReference>
<keyword evidence="4" id="KW-1185">Reference proteome</keyword>